<evidence type="ECO:0000256" key="6">
    <source>
        <dbReference type="RuleBase" id="RU000461"/>
    </source>
</evidence>
<dbReference type="Proteomes" id="UP000053342">
    <property type="component" value="Unassembled WGS sequence"/>
</dbReference>
<accession>A0A0D2DH83</accession>
<dbReference type="HOGENOM" id="CLU_001570_2_4_1"/>
<evidence type="ECO:0000313" key="9">
    <source>
        <dbReference type="Proteomes" id="UP000053342"/>
    </source>
</evidence>
<feature type="binding site" description="axial binding residue" evidence="5">
    <location>
        <position position="445"/>
    </location>
    <ligand>
        <name>heme</name>
        <dbReference type="ChEBI" id="CHEBI:30413"/>
    </ligand>
    <ligandPart>
        <name>Fe</name>
        <dbReference type="ChEBI" id="CHEBI:18248"/>
    </ligandPart>
</feature>
<keyword evidence="9" id="KW-1185">Reference proteome</keyword>
<keyword evidence="6" id="KW-0503">Monooxygenase</keyword>
<dbReference type="SUPFAM" id="SSF48264">
    <property type="entry name" value="Cytochrome P450"/>
    <property type="match status" value="1"/>
</dbReference>
<dbReference type="VEuPathDB" id="FungiDB:PV06_07296"/>
<evidence type="ECO:0000313" key="8">
    <source>
        <dbReference type="EMBL" id="KIW41775.1"/>
    </source>
</evidence>
<dbReference type="InterPro" id="IPR001128">
    <property type="entry name" value="Cyt_P450"/>
</dbReference>
<gene>
    <name evidence="8" type="ORF">PV06_07296</name>
</gene>
<sequence length="516" mass="58040">MMVNILGALQEQRITTLYAIATAFVFGIFLVVYEGVRWAVRIPRFKGPYGPPIVGNLWQIYGKDAPLQYRDWSRKYGPVYQIQLGNNPVLVINTAAAAKTLLTQNSHATASRPEFYTFHKIISKGAALTIGASPYSDSLKKRRKIFASALNRPSVASYVPHIDSETRILLKDALELGKAGKEQVNPIPLFLRMNVSLGFTLHWGARVESQTDMFREIIYVENAISNFRSTTSNLQDHIPLLRLNPFNGVSAVARDMSVRRGRYMGQMDRELDERLEKGSYKPCIRANVKLDPDGKLTDHELTSLNVTMTAAGLDTMQATVSWGLAILAMKPEIQEKALSEIAKKFPQGAPLCEASDEFTVEYIMALIKEIARHYPATRLSLPRKTMQDIFYQGKRIPKGTTLFLNAWACNMDPDLWEDPEVFRPERWLEHPETTNYTFGVGSRMCIGIHMANRELYLLFIRLINSFKIVADEPIDTNPITGVNNPMATVSIPKPFKVRFVPRNLSALEAALGVAKT</sequence>
<dbReference type="PROSITE" id="PS00086">
    <property type="entry name" value="CYTOCHROME_P450"/>
    <property type="match status" value="1"/>
</dbReference>
<dbReference type="RefSeq" id="XP_016261991.1">
    <property type="nucleotide sequence ID" value="XM_016408511.1"/>
</dbReference>
<comment type="cofactor">
    <cofactor evidence="5">
        <name>heme</name>
        <dbReference type="ChEBI" id="CHEBI:30413"/>
    </cofactor>
</comment>
<dbReference type="PANTHER" id="PTHR46300:SF9">
    <property type="entry name" value="P450, PUTATIVE-RELATED"/>
    <property type="match status" value="1"/>
</dbReference>
<dbReference type="InterPro" id="IPR050364">
    <property type="entry name" value="Cytochrome_P450_fung"/>
</dbReference>
<keyword evidence="3 6" id="KW-0560">Oxidoreductase</keyword>
<proteinExistence type="inferred from homology"/>
<dbReference type="GO" id="GO:0020037">
    <property type="term" value="F:heme binding"/>
    <property type="evidence" value="ECO:0007669"/>
    <property type="project" value="InterPro"/>
</dbReference>
<dbReference type="InterPro" id="IPR002401">
    <property type="entry name" value="Cyt_P450_E_grp-I"/>
</dbReference>
<dbReference type="InterPro" id="IPR036396">
    <property type="entry name" value="Cyt_P450_sf"/>
</dbReference>
<dbReference type="PRINTS" id="PR00385">
    <property type="entry name" value="P450"/>
</dbReference>
<evidence type="ECO:0000256" key="5">
    <source>
        <dbReference type="PIRSR" id="PIRSR602401-1"/>
    </source>
</evidence>
<dbReference type="GO" id="GO:0016705">
    <property type="term" value="F:oxidoreductase activity, acting on paired donors, with incorporation or reduction of molecular oxygen"/>
    <property type="evidence" value="ECO:0007669"/>
    <property type="project" value="InterPro"/>
</dbReference>
<evidence type="ECO:0000256" key="2">
    <source>
        <dbReference type="ARBA" id="ARBA00022723"/>
    </source>
</evidence>
<dbReference type="Pfam" id="PF00067">
    <property type="entry name" value="p450"/>
    <property type="match status" value="1"/>
</dbReference>
<evidence type="ECO:0000256" key="3">
    <source>
        <dbReference type="ARBA" id="ARBA00023002"/>
    </source>
</evidence>
<dbReference type="OrthoDB" id="1055148at2759"/>
<dbReference type="GO" id="GO:0005506">
    <property type="term" value="F:iron ion binding"/>
    <property type="evidence" value="ECO:0007669"/>
    <property type="project" value="InterPro"/>
</dbReference>
<evidence type="ECO:0008006" key="10">
    <source>
        <dbReference type="Google" id="ProtNLM"/>
    </source>
</evidence>
<evidence type="ECO:0000256" key="7">
    <source>
        <dbReference type="SAM" id="Phobius"/>
    </source>
</evidence>
<reference evidence="8 9" key="1">
    <citation type="submission" date="2015-01" db="EMBL/GenBank/DDBJ databases">
        <title>The Genome Sequence of Exophiala oligosperma CBS72588.</title>
        <authorList>
            <consortium name="The Broad Institute Genomics Platform"/>
            <person name="Cuomo C."/>
            <person name="de Hoog S."/>
            <person name="Gorbushina A."/>
            <person name="Stielow B."/>
            <person name="Teixiera M."/>
            <person name="Abouelleil A."/>
            <person name="Chapman S.B."/>
            <person name="Priest M."/>
            <person name="Young S.K."/>
            <person name="Wortman J."/>
            <person name="Nusbaum C."/>
            <person name="Birren B."/>
        </authorList>
    </citation>
    <scope>NUCLEOTIDE SEQUENCE [LARGE SCALE GENOMIC DNA]</scope>
    <source>
        <strain evidence="8 9">CBS 72588</strain>
    </source>
</reference>
<dbReference type="PANTHER" id="PTHR46300">
    <property type="entry name" value="P450, PUTATIVE (EUROFUNG)-RELATED-RELATED"/>
    <property type="match status" value="1"/>
</dbReference>
<dbReference type="AlphaFoldDB" id="A0A0D2DH83"/>
<dbReference type="STRING" id="215243.A0A0D2DH83"/>
<evidence type="ECO:0000256" key="1">
    <source>
        <dbReference type="ARBA" id="ARBA00010617"/>
    </source>
</evidence>
<dbReference type="Gene3D" id="1.10.630.10">
    <property type="entry name" value="Cytochrome P450"/>
    <property type="match status" value="1"/>
</dbReference>
<name>A0A0D2DH83_9EURO</name>
<keyword evidence="4 5" id="KW-0408">Iron</keyword>
<keyword evidence="7" id="KW-0472">Membrane</keyword>
<keyword evidence="5 6" id="KW-0349">Heme</keyword>
<dbReference type="GO" id="GO:0004497">
    <property type="term" value="F:monooxygenase activity"/>
    <property type="evidence" value="ECO:0007669"/>
    <property type="project" value="UniProtKB-KW"/>
</dbReference>
<feature type="transmembrane region" description="Helical" evidence="7">
    <location>
        <begin position="16"/>
        <end position="36"/>
    </location>
</feature>
<evidence type="ECO:0000256" key="4">
    <source>
        <dbReference type="ARBA" id="ARBA00023004"/>
    </source>
</evidence>
<dbReference type="GeneID" id="27359370"/>
<protein>
    <recommendedName>
        <fullName evidence="10">3-hydroxyphenylacetate 6-hydroxylase</fullName>
    </recommendedName>
</protein>
<keyword evidence="7" id="KW-1133">Transmembrane helix</keyword>
<keyword evidence="2 5" id="KW-0479">Metal-binding</keyword>
<dbReference type="InterPro" id="IPR017972">
    <property type="entry name" value="Cyt_P450_CS"/>
</dbReference>
<dbReference type="PRINTS" id="PR00463">
    <property type="entry name" value="EP450I"/>
</dbReference>
<keyword evidence="7" id="KW-0812">Transmembrane</keyword>
<dbReference type="EMBL" id="KN847337">
    <property type="protein sequence ID" value="KIW41775.1"/>
    <property type="molecule type" value="Genomic_DNA"/>
</dbReference>
<organism evidence="8 9">
    <name type="scientific">Exophiala oligosperma</name>
    <dbReference type="NCBI Taxonomy" id="215243"/>
    <lineage>
        <taxon>Eukaryota</taxon>
        <taxon>Fungi</taxon>
        <taxon>Dikarya</taxon>
        <taxon>Ascomycota</taxon>
        <taxon>Pezizomycotina</taxon>
        <taxon>Eurotiomycetes</taxon>
        <taxon>Chaetothyriomycetidae</taxon>
        <taxon>Chaetothyriales</taxon>
        <taxon>Herpotrichiellaceae</taxon>
        <taxon>Exophiala</taxon>
    </lineage>
</organism>
<comment type="similarity">
    <text evidence="1 6">Belongs to the cytochrome P450 family.</text>
</comment>